<dbReference type="SUPFAM" id="SSF53597">
    <property type="entry name" value="Dihydrofolate reductase-like"/>
    <property type="match status" value="1"/>
</dbReference>
<dbReference type="InterPro" id="IPR002734">
    <property type="entry name" value="RibDG_C"/>
</dbReference>
<organism evidence="2 3">
    <name type="scientific">Mucilaginibacter jinjuensis</name>
    <dbReference type="NCBI Taxonomy" id="1176721"/>
    <lineage>
        <taxon>Bacteria</taxon>
        <taxon>Pseudomonadati</taxon>
        <taxon>Bacteroidota</taxon>
        <taxon>Sphingobacteriia</taxon>
        <taxon>Sphingobacteriales</taxon>
        <taxon>Sphingobacteriaceae</taxon>
        <taxon>Mucilaginibacter</taxon>
    </lineage>
</organism>
<sequence>MRKVILNLAVSLDGFIEGPNGEYDWCLMDQDYGLTEFWDSIDTLFVGRKSYELLTNTGEISHFSSAKMYVFSDTLAEVQHDNVEIISGANLVEDVNAIKNQEGKSIWFFGGASLLSSFMANGLVDEFLLSIHPILLGGGKALFQSITERTDLQLVETIPYSSGLVQLRYQLLPKFDLNNIAGADY</sequence>
<accession>A0ABY7T789</accession>
<dbReference type="Gene3D" id="3.40.430.10">
    <property type="entry name" value="Dihydrofolate Reductase, subunit A"/>
    <property type="match status" value="1"/>
</dbReference>
<dbReference type="InterPro" id="IPR050765">
    <property type="entry name" value="Riboflavin_Biosynth_HTPR"/>
</dbReference>
<proteinExistence type="predicted"/>
<dbReference type="InterPro" id="IPR024072">
    <property type="entry name" value="DHFR-like_dom_sf"/>
</dbReference>
<protein>
    <submittedName>
        <fullName evidence="2">Dihydrofolate reductase family protein</fullName>
    </submittedName>
</protein>
<name>A0ABY7T789_9SPHI</name>
<evidence type="ECO:0000313" key="2">
    <source>
        <dbReference type="EMBL" id="WCT12129.1"/>
    </source>
</evidence>
<reference evidence="2 3" key="1">
    <citation type="submission" date="2023-02" db="EMBL/GenBank/DDBJ databases">
        <title>Genome sequence of Mucilaginibacter jinjuensis strain KACC 16571.</title>
        <authorList>
            <person name="Kim S."/>
            <person name="Heo J."/>
            <person name="Kwon S.-W."/>
        </authorList>
    </citation>
    <scope>NUCLEOTIDE SEQUENCE [LARGE SCALE GENOMIC DNA]</scope>
    <source>
        <strain evidence="2 3">KACC 16571</strain>
    </source>
</reference>
<dbReference type="RefSeq" id="WP_273630373.1">
    <property type="nucleotide sequence ID" value="NZ_CP117167.1"/>
</dbReference>
<dbReference type="PANTHER" id="PTHR38011:SF11">
    <property type="entry name" value="2,5-DIAMINO-6-RIBOSYLAMINO-4(3H)-PYRIMIDINONE 5'-PHOSPHATE REDUCTASE"/>
    <property type="match status" value="1"/>
</dbReference>
<feature type="domain" description="Bacterial bifunctional deaminase-reductase C-terminal" evidence="1">
    <location>
        <begin position="2"/>
        <end position="165"/>
    </location>
</feature>
<dbReference type="PANTHER" id="PTHR38011">
    <property type="entry name" value="DIHYDROFOLATE REDUCTASE FAMILY PROTEIN (AFU_ORTHOLOGUE AFUA_8G06820)"/>
    <property type="match status" value="1"/>
</dbReference>
<evidence type="ECO:0000313" key="3">
    <source>
        <dbReference type="Proteomes" id="UP001216139"/>
    </source>
</evidence>
<dbReference type="Proteomes" id="UP001216139">
    <property type="component" value="Chromosome"/>
</dbReference>
<dbReference type="EMBL" id="CP117167">
    <property type="protein sequence ID" value="WCT12129.1"/>
    <property type="molecule type" value="Genomic_DNA"/>
</dbReference>
<evidence type="ECO:0000259" key="1">
    <source>
        <dbReference type="Pfam" id="PF01872"/>
    </source>
</evidence>
<keyword evidence="3" id="KW-1185">Reference proteome</keyword>
<gene>
    <name evidence="2" type="ORF">PQO05_25720</name>
</gene>
<dbReference type="Pfam" id="PF01872">
    <property type="entry name" value="RibD_C"/>
    <property type="match status" value="1"/>
</dbReference>